<dbReference type="Proteomes" id="UP000030703">
    <property type="component" value="Unassembled WGS sequence"/>
</dbReference>
<proteinExistence type="predicted"/>
<dbReference type="Gene3D" id="3.20.20.140">
    <property type="entry name" value="Metal-dependent hydrolases"/>
    <property type="match status" value="1"/>
</dbReference>
<evidence type="ECO:0000313" key="2">
    <source>
        <dbReference type="EMBL" id="EXK27165.1"/>
    </source>
</evidence>
<dbReference type="PANTHER" id="PTHR43135">
    <property type="entry name" value="ALPHA-D-RIBOSE 1-METHYLPHOSPHONATE 5-TRIPHOSPHATE DIPHOSPHATASE"/>
    <property type="match status" value="1"/>
</dbReference>
<dbReference type="OrthoDB" id="194468at2759"/>
<sequence>MSSAPPTNPATPTLSHLSLANHGRGEPDVPESWTLMEPVAPTCTAGFSQAYSQSSSELCIFADLLIPGRGDPVPKAAVGISTEDGSITYVGPQSHMPQHLWAASRTTVGYLLPGLWDCHTHFAGTIVVDFPNFIQTHPATLGAMITRGLHDTLMAGFTSVRDVGSYATEVAPLVDSGFLLGPNIFGAGAAIGITGGSCDACTLPGDFVATRQGTSPLHPWPGVATLVIADGVDECRRAVRQQIRRGARCIKVVATGGVLSTADDPQYRQYSDEELHVLMSEAQLQGRAVAIHAHGKSGIMAAVRAGAKTIEHGSYIDEEAAELMVARNVSLVATRKVIEAGLKNLDSLNPPTALKMKNIAAQHAHAYALAIRKGVKIALGTDISGSNPKSGTAHGKNGAELVYAVAAGLSPLGAIEAGTINSAETLGPQTPKKGLIKVGWDADMIALNENPLDNIHLFANPENIKYVWKGAMLVKSPQGQMLWPPLK</sequence>
<dbReference type="CDD" id="cd01299">
    <property type="entry name" value="Met_dep_hydrolase_A"/>
    <property type="match status" value="1"/>
</dbReference>
<gene>
    <name evidence="2" type="ORF">FOMG_16237</name>
</gene>
<organism evidence="2">
    <name type="scientific">Fusarium oxysporum f. sp. melonis 26406</name>
    <dbReference type="NCBI Taxonomy" id="1089452"/>
    <lineage>
        <taxon>Eukaryota</taxon>
        <taxon>Fungi</taxon>
        <taxon>Dikarya</taxon>
        <taxon>Ascomycota</taxon>
        <taxon>Pezizomycotina</taxon>
        <taxon>Sordariomycetes</taxon>
        <taxon>Hypocreomycetidae</taxon>
        <taxon>Hypocreales</taxon>
        <taxon>Nectriaceae</taxon>
        <taxon>Fusarium</taxon>
        <taxon>Fusarium oxysporum species complex</taxon>
    </lineage>
</organism>
<protein>
    <recommendedName>
        <fullName evidence="1">Amidohydrolase-related domain-containing protein</fullName>
    </recommendedName>
</protein>
<dbReference type="InterPro" id="IPR057744">
    <property type="entry name" value="OTAase-like"/>
</dbReference>
<dbReference type="SUPFAM" id="SSF51338">
    <property type="entry name" value="Composite domain of metallo-dependent hydrolases"/>
    <property type="match status" value="1"/>
</dbReference>
<accession>W9Z702</accession>
<reference evidence="2" key="2">
    <citation type="submission" date="2012-05" db="EMBL/GenBank/DDBJ databases">
        <title>Annotation of the Genome Sequence of Fusarium oxysporum f. sp. melonis 26406.</title>
        <authorList>
            <consortium name="The Broad Institute Genomics Platform"/>
            <person name="Ma L.-J."/>
            <person name="Corby-Kistler H."/>
            <person name="Broz K."/>
            <person name="Gale L.R."/>
            <person name="Jonkers W."/>
            <person name="O'Donnell K."/>
            <person name="Ploetz R."/>
            <person name="Steinberg C."/>
            <person name="Schwartz D.C."/>
            <person name="VanEtten H."/>
            <person name="Zhou S."/>
            <person name="Young S.K."/>
            <person name="Zeng Q."/>
            <person name="Gargeya S."/>
            <person name="Fitzgerald M."/>
            <person name="Abouelleil A."/>
            <person name="Alvarado L."/>
            <person name="Chapman S.B."/>
            <person name="Gainer-Dewar J."/>
            <person name="Goldberg J."/>
            <person name="Griggs A."/>
            <person name="Gujja S."/>
            <person name="Hansen M."/>
            <person name="Howarth C."/>
            <person name="Imamovic A."/>
            <person name="Ireland A."/>
            <person name="Larimer J."/>
            <person name="McCowan C."/>
            <person name="Murphy C."/>
            <person name="Pearson M."/>
            <person name="Poon T.W."/>
            <person name="Priest M."/>
            <person name="Roberts A."/>
            <person name="Saif S."/>
            <person name="Shea T."/>
            <person name="Sykes S."/>
            <person name="Wortman J."/>
            <person name="Nusbaum C."/>
            <person name="Birren B."/>
        </authorList>
    </citation>
    <scope>NUCLEOTIDE SEQUENCE</scope>
    <source>
        <strain evidence="2">26406</strain>
    </source>
</reference>
<dbReference type="Pfam" id="PF01979">
    <property type="entry name" value="Amidohydro_1"/>
    <property type="match status" value="1"/>
</dbReference>
<dbReference type="AlphaFoldDB" id="W9Z702"/>
<dbReference type="GO" id="GO:0016810">
    <property type="term" value="F:hydrolase activity, acting on carbon-nitrogen (but not peptide) bonds"/>
    <property type="evidence" value="ECO:0007669"/>
    <property type="project" value="InterPro"/>
</dbReference>
<dbReference type="HOGENOM" id="CLU_023620_2_1_1"/>
<evidence type="ECO:0000259" key="1">
    <source>
        <dbReference type="Pfam" id="PF01979"/>
    </source>
</evidence>
<feature type="domain" description="Amidohydrolase-related" evidence="1">
    <location>
        <begin position="110"/>
        <end position="470"/>
    </location>
</feature>
<dbReference type="SUPFAM" id="SSF51556">
    <property type="entry name" value="Metallo-dependent hydrolases"/>
    <property type="match status" value="1"/>
</dbReference>
<reference evidence="2" key="1">
    <citation type="submission" date="2012-04" db="EMBL/GenBank/DDBJ databases">
        <title>The Genome Sequence of Fusarium oxysporum melonis.</title>
        <authorList>
            <consortium name="The Broad Institute Genome Sequencing Platform"/>
            <person name="Ma L.-J."/>
            <person name="Gale L.R."/>
            <person name="Schwartz D.C."/>
            <person name="Zhou S."/>
            <person name="Corby-Kistler H."/>
            <person name="Young S.K."/>
            <person name="Zeng Q."/>
            <person name="Gargeya S."/>
            <person name="Fitzgerald M."/>
            <person name="Haas B."/>
            <person name="Abouelleil A."/>
            <person name="Alvarado L."/>
            <person name="Arachchi H.M."/>
            <person name="Berlin A."/>
            <person name="Brown A."/>
            <person name="Chapman S.B."/>
            <person name="Chen Z."/>
            <person name="Dunbar C."/>
            <person name="Freedman E."/>
            <person name="Gearin G."/>
            <person name="Goldberg J."/>
            <person name="Griggs A."/>
            <person name="Gujja S."/>
            <person name="Heiman D."/>
            <person name="Howarth C."/>
            <person name="Larson L."/>
            <person name="Lui A."/>
            <person name="MacDonald P.J.P."/>
            <person name="Montmayeur A."/>
            <person name="Murphy C."/>
            <person name="Neiman D."/>
            <person name="Pearson M."/>
            <person name="Priest M."/>
            <person name="Roberts A."/>
            <person name="Saif S."/>
            <person name="Shea T."/>
            <person name="Shenoy N."/>
            <person name="Sisk P."/>
            <person name="Stolte C."/>
            <person name="Sykes S."/>
            <person name="Wortman J."/>
            <person name="Nusbaum C."/>
            <person name="Birren B."/>
        </authorList>
    </citation>
    <scope>NUCLEOTIDE SEQUENCE</scope>
    <source>
        <strain evidence="2">26406</strain>
    </source>
</reference>
<dbReference type="EMBL" id="JH659351">
    <property type="protein sequence ID" value="EXK27165.1"/>
    <property type="molecule type" value="Genomic_DNA"/>
</dbReference>
<dbReference type="PANTHER" id="PTHR43135:SF3">
    <property type="entry name" value="ALPHA-D-RIBOSE 1-METHYLPHOSPHONATE 5-TRIPHOSPHATE DIPHOSPHATASE"/>
    <property type="match status" value="1"/>
</dbReference>
<dbReference type="VEuPathDB" id="FungiDB:FOMG_16237"/>
<dbReference type="InterPro" id="IPR032466">
    <property type="entry name" value="Metal_Hydrolase"/>
</dbReference>
<dbReference type="InterPro" id="IPR051781">
    <property type="entry name" value="Metallo-dep_Hydrolase"/>
</dbReference>
<dbReference type="InterPro" id="IPR011059">
    <property type="entry name" value="Metal-dep_hydrolase_composite"/>
</dbReference>
<dbReference type="InterPro" id="IPR006680">
    <property type="entry name" value="Amidohydro-rel"/>
</dbReference>
<name>W9Z702_FUSOX</name>